<feature type="domain" description="ABC transporter" evidence="15">
    <location>
        <begin position="7"/>
        <end position="245"/>
    </location>
</feature>
<dbReference type="PANTHER" id="PTHR30572">
    <property type="entry name" value="MEMBRANE COMPONENT OF TRANSPORTER-RELATED"/>
    <property type="match status" value="1"/>
</dbReference>
<dbReference type="Gene3D" id="3.40.50.300">
    <property type="entry name" value="P-loop containing nucleotide triphosphate hydrolases"/>
    <property type="match status" value="1"/>
</dbReference>
<name>A0ABM6FCR7_9BURK</name>
<evidence type="ECO:0000256" key="12">
    <source>
        <dbReference type="ARBA" id="ARBA00038388"/>
    </source>
</evidence>
<evidence type="ECO:0000256" key="13">
    <source>
        <dbReference type="SAM" id="MobiDB-lite"/>
    </source>
</evidence>
<evidence type="ECO:0000256" key="11">
    <source>
        <dbReference type="ARBA" id="ARBA00023251"/>
    </source>
</evidence>
<evidence type="ECO:0000256" key="8">
    <source>
        <dbReference type="ARBA" id="ARBA00022967"/>
    </source>
</evidence>
<dbReference type="InterPro" id="IPR050250">
    <property type="entry name" value="Macrolide_Exporter_MacB"/>
</dbReference>
<evidence type="ECO:0000256" key="2">
    <source>
        <dbReference type="ARBA" id="ARBA00022448"/>
    </source>
</evidence>
<dbReference type="InterPro" id="IPR027417">
    <property type="entry name" value="P-loop_NTPase"/>
</dbReference>
<evidence type="ECO:0000313" key="17">
    <source>
        <dbReference type="Proteomes" id="UP000177515"/>
    </source>
</evidence>
<feature type="transmembrane region" description="Helical" evidence="14">
    <location>
        <begin position="591"/>
        <end position="620"/>
    </location>
</feature>
<dbReference type="RefSeq" id="WP_071040018.1">
    <property type="nucleotide sequence ID" value="NZ_CP017755.1"/>
</dbReference>
<gene>
    <name evidence="16" type="ORF">BKK80_27815</name>
</gene>
<protein>
    <submittedName>
        <fullName evidence="16">Macrolide ABC transporter permease/ATP-binding protein MacB</fullName>
    </submittedName>
</protein>
<proteinExistence type="inferred from homology"/>
<dbReference type="PROSITE" id="PS50893">
    <property type="entry name" value="ABC_TRANSPORTER_2"/>
    <property type="match status" value="1"/>
</dbReference>
<feature type="transmembrane region" description="Helical" evidence="14">
    <location>
        <begin position="438"/>
        <end position="456"/>
    </location>
</feature>
<keyword evidence="11" id="KW-0046">Antibiotic resistance</keyword>
<keyword evidence="9 14" id="KW-1133">Transmembrane helix</keyword>
<evidence type="ECO:0000259" key="15">
    <source>
        <dbReference type="PROSITE" id="PS50893"/>
    </source>
</evidence>
<evidence type="ECO:0000256" key="7">
    <source>
        <dbReference type="ARBA" id="ARBA00022840"/>
    </source>
</evidence>
<keyword evidence="17" id="KW-1185">Reference proteome</keyword>
<accession>A0ABM6FCR7</accession>
<feature type="transmembrane region" description="Helical" evidence="14">
    <location>
        <begin position="292"/>
        <end position="311"/>
    </location>
</feature>
<keyword evidence="7" id="KW-0067">ATP-binding</keyword>
<dbReference type="PROSITE" id="PS00211">
    <property type="entry name" value="ABC_TRANSPORTER_1"/>
    <property type="match status" value="1"/>
</dbReference>
<dbReference type="SMART" id="SM00382">
    <property type="entry name" value="AAA"/>
    <property type="match status" value="1"/>
</dbReference>
<dbReference type="InterPro" id="IPR003838">
    <property type="entry name" value="ABC3_permease_C"/>
</dbReference>
<evidence type="ECO:0000256" key="3">
    <source>
        <dbReference type="ARBA" id="ARBA00022475"/>
    </source>
</evidence>
<dbReference type="InterPro" id="IPR003593">
    <property type="entry name" value="AAA+_ATPase"/>
</dbReference>
<feature type="region of interest" description="Disordered" evidence="13">
    <location>
        <begin position="227"/>
        <end position="263"/>
    </location>
</feature>
<evidence type="ECO:0000256" key="9">
    <source>
        <dbReference type="ARBA" id="ARBA00022989"/>
    </source>
</evidence>
<keyword evidence="2" id="KW-0813">Transport</keyword>
<keyword evidence="3" id="KW-1003">Cell membrane</keyword>
<keyword evidence="8" id="KW-1278">Translocase</keyword>
<evidence type="ECO:0000256" key="10">
    <source>
        <dbReference type="ARBA" id="ARBA00023136"/>
    </source>
</evidence>
<feature type="compositionally biased region" description="Low complexity" evidence="13">
    <location>
        <begin position="230"/>
        <end position="244"/>
    </location>
</feature>
<evidence type="ECO:0000256" key="6">
    <source>
        <dbReference type="ARBA" id="ARBA00022741"/>
    </source>
</evidence>
<keyword evidence="5 14" id="KW-0812">Transmembrane</keyword>
<feature type="compositionally biased region" description="Pro residues" evidence="13">
    <location>
        <begin position="245"/>
        <end position="262"/>
    </location>
</feature>
<feature type="transmembrane region" description="Helical" evidence="14">
    <location>
        <begin position="542"/>
        <end position="567"/>
    </location>
</feature>
<dbReference type="InterPro" id="IPR017911">
    <property type="entry name" value="MacB-like_ATP-bd"/>
</dbReference>
<dbReference type="InterPro" id="IPR017871">
    <property type="entry name" value="ABC_transporter-like_CS"/>
</dbReference>
<dbReference type="InterPro" id="IPR003439">
    <property type="entry name" value="ABC_transporter-like_ATP-bd"/>
</dbReference>
<dbReference type="PANTHER" id="PTHR30572:SF7">
    <property type="entry name" value="MACROLIDE EXPORT ATP-BINDING_PERMEASE PROTEIN MACB"/>
    <property type="match status" value="1"/>
</dbReference>
<sequence length="667" mass="71389">MSRPPLLLLQQVERRFPSDAGETVVLCDVGLAIAAGEMVAIVGASGSGKSTLMNILGCLDRPSAGRYLVDGQDVAMLDADALAQLRRERFGFIFQRYHLMPHLSAAGNVEVPAAYAGIPAAARHERALHLLDRLGLGGRGASRPGQLSGGQQQRVSIARALMNGGQVILADEPTGALDSRSGEEVMAILRELHAQGHTIVLVTHDRQVAACAERIIEVADGRIVADRTNRPASPAARAAADRSPPASPPGPGTPPKALPAPPAARLRGGWQRFTEAFLMAWRSILAHRLRSALTMLGIVIGITSVVAITAIGEGAKRYVLDDIRAIGTNTLEIYPGADFGDDRADSIRTMVAADLDALRALPYVDSVTPLTTRTLRLRHRNVDVNGAVHGVSESLFRVRGMRLADGSGFRSEDVLRHAQVVAIDENTRRKLFGRQGQAIGKIILVGNLPCTVVAVLRERKSMFDDNKSLNVWLPYSTAGSRLFGQQHFEGLAVRIAEGQPGKAAEQGVVRLLAQRHGKKDFFTFNLDSIVKTAERTSQALTLLLSTVAVISLVVGGIGVMNIMLVSVTERTREIGIRMAVGARRGDVMQQFLTEAVLVCLMGGVIGVVLAYGLGLVFALASSRWQMVFSPLSVAGAFLCATLVGVVFGYLPARKAARLTPIEALNRE</sequence>
<keyword evidence="6" id="KW-0547">Nucleotide-binding</keyword>
<dbReference type="Pfam" id="PF00005">
    <property type="entry name" value="ABC_tran"/>
    <property type="match status" value="1"/>
</dbReference>
<dbReference type="InterPro" id="IPR025857">
    <property type="entry name" value="MacB_PCD"/>
</dbReference>
<evidence type="ECO:0000313" key="16">
    <source>
        <dbReference type="EMBL" id="AOZ09551.1"/>
    </source>
</evidence>
<organism evidence="16 17">
    <name type="scientific">Cupriavidus malaysiensis</name>
    <dbReference type="NCBI Taxonomy" id="367825"/>
    <lineage>
        <taxon>Bacteria</taxon>
        <taxon>Pseudomonadati</taxon>
        <taxon>Pseudomonadota</taxon>
        <taxon>Betaproteobacteria</taxon>
        <taxon>Burkholderiales</taxon>
        <taxon>Burkholderiaceae</taxon>
        <taxon>Cupriavidus</taxon>
    </lineage>
</organism>
<evidence type="ECO:0000256" key="4">
    <source>
        <dbReference type="ARBA" id="ARBA00022519"/>
    </source>
</evidence>
<dbReference type="CDD" id="cd03255">
    <property type="entry name" value="ABC_MJ0796_LolCDE_FtsE"/>
    <property type="match status" value="1"/>
</dbReference>
<comment type="similarity">
    <text evidence="12">Belongs to the ABC transporter superfamily. Macrolide exporter (TC 3.A.1.122) family.</text>
</comment>
<dbReference type="SUPFAM" id="SSF52540">
    <property type="entry name" value="P-loop containing nucleoside triphosphate hydrolases"/>
    <property type="match status" value="1"/>
</dbReference>
<dbReference type="Pfam" id="PF02687">
    <property type="entry name" value="FtsX"/>
    <property type="match status" value="1"/>
</dbReference>
<feature type="transmembrane region" description="Helical" evidence="14">
    <location>
        <begin position="626"/>
        <end position="650"/>
    </location>
</feature>
<evidence type="ECO:0000256" key="1">
    <source>
        <dbReference type="ARBA" id="ARBA00004429"/>
    </source>
</evidence>
<dbReference type="Pfam" id="PF12704">
    <property type="entry name" value="MacB_PCD"/>
    <property type="match status" value="1"/>
</dbReference>
<dbReference type="Proteomes" id="UP000177515">
    <property type="component" value="Chromosome 2"/>
</dbReference>
<comment type="subcellular location">
    <subcellularLocation>
        <location evidence="1">Cell inner membrane</location>
        <topology evidence="1">Multi-pass membrane protein</topology>
    </subcellularLocation>
</comment>
<keyword evidence="4" id="KW-0997">Cell inner membrane</keyword>
<keyword evidence="10 14" id="KW-0472">Membrane</keyword>
<evidence type="ECO:0000256" key="14">
    <source>
        <dbReference type="SAM" id="Phobius"/>
    </source>
</evidence>
<evidence type="ECO:0000256" key="5">
    <source>
        <dbReference type="ARBA" id="ARBA00022692"/>
    </source>
</evidence>
<reference evidence="16 17" key="1">
    <citation type="submission" date="2016-10" db="EMBL/GenBank/DDBJ databases">
        <title>Complete genome sequences of three Cupriavidus strains isolated from various Malaysian environments.</title>
        <authorList>
            <person name="Abdullah A.A.-A."/>
            <person name="Shafie N.A.H."/>
            <person name="Lau N.S."/>
        </authorList>
    </citation>
    <scope>NUCLEOTIDE SEQUENCE [LARGE SCALE GENOMIC DNA]</scope>
    <source>
        <strain evidence="16 17">USMAA1020</strain>
    </source>
</reference>
<dbReference type="EMBL" id="CP017755">
    <property type="protein sequence ID" value="AOZ09551.1"/>
    <property type="molecule type" value="Genomic_DNA"/>
</dbReference>